<keyword evidence="14" id="KW-0239">DNA-directed DNA polymerase</keyword>
<feature type="domain" description="Chromo" evidence="18">
    <location>
        <begin position="1515"/>
        <end position="1574"/>
    </location>
</feature>
<keyword evidence="21" id="KW-1185">Reference proteome</keyword>
<dbReference type="InterPro" id="IPR012337">
    <property type="entry name" value="RNaseH-like_sf"/>
</dbReference>
<dbReference type="GO" id="GO:0015074">
    <property type="term" value="P:DNA integration"/>
    <property type="evidence" value="ECO:0007669"/>
    <property type="project" value="UniProtKB-KW"/>
</dbReference>
<dbReference type="Gene3D" id="3.10.10.10">
    <property type="entry name" value="HIV Type 1 Reverse Transcriptase, subunit A, domain 1"/>
    <property type="match status" value="1"/>
</dbReference>
<dbReference type="InterPro" id="IPR000477">
    <property type="entry name" value="RT_dom"/>
</dbReference>
<dbReference type="InterPro" id="IPR016197">
    <property type="entry name" value="Chromo-like_dom_sf"/>
</dbReference>
<keyword evidence="10" id="KW-0460">Magnesium</keyword>
<dbReference type="SUPFAM" id="SSF54160">
    <property type="entry name" value="Chromo domain-like"/>
    <property type="match status" value="1"/>
</dbReference>
<dbReference type="Pfam" id="PF16297">
    <property type="entry name" value="DUF4939"/>
    <property type="match status" value="1"/>
</dbReference>
<dbReference type="Gene3D" id="2.40.50.40">
    <property type="match status" value="1"/>
</dbReference>
<dbReference type="InterPro" id="IPR000953">
    <property type="entry name" value="Chromo/chromo_shadow_dom"/>
</dbReference>
<keyword evidence="3" id="KW-0808">Transferase</keyword>
<dbReference type="PROSITE" id="PS50013">
    <property type="entry name" value="CHROMO_2"/>
    <property type="match status" value="1"/>
</dbReference>
<evidence type="ECO:0000256" key="4">
    <source>
        <dbReference type="ARBA" id="ARBA00022695"/>
    </source>
</evidence>
<dbReference type="PROSITE" id="PS50994">
    <property type="entry name" value="INTEGRASE"/>
    <property type="match status" value="1"/>
</dbReference>
<dbReference type="GO" id="GO:0004190">
    <property type="term" value="F:aspartic-type endopeptidase activity"/>
    <property type="evidence" value="ECO:0007669"/>
    <property type="project" value="UniProtKB-KW"/>
</dbReference>
<keyword evidence="11" id="KW-0694">RNA-binding</keyword>
<feature type="compositionally biased region" description="Polar residues" evidence="17">
    <location>
        <begin position="298"/>
        <end position="322"/>
    </location>
</feature>
<dbReference type="Gene3D" id="1.10.340.70">
    <property type="match status" value="1"/>
</dbReference>
<dbReference type="InterPro" id="IPR041588">
    <property type="entry name" value="Integrase_H2C2"/>
</dbReference>
<dbReference type="InterPro" id="IPR021109">
    <property type="entry name" value="Peptidase_aspartic_dom_sf"/>
</dbReference>
<keyword evidence="2" id="KW-0645">Protease</keyword>
<dbReference type="InterPro" id="IPR050951">
    <property type="entry name" value="Retrovirus_Pol_polyprotein"/>
</dbReference>
<dbReference type="GO" id="GO:0006508">
    <property type="term" value="P:proteolysis"/>
    <property type="evidence" value="ECO:0007669"/>
    <property type="project" value="UniProtKB-KW"/>
</dbReference>
<dbReference type="Gene3D" id="2.40.70.10">
    <property type="entry name" value="Acid Proteases"/>
    <property type="match status" value="1"/>
</dbReference>
<feature type="compositionally biased region" description="Basic and acidic residues" evidence="17">
    <location>
        <begin position="281"/>
        <end position="291"/>
    </location>
</feature>
<dbReference type="InterPro" id="IPR043502">
    <property type="entry name" value="DNA/RNA_pol_sf"/>
</dbReference>
<proteinExistence type="predicted"/>
<feature type="domain" description="Integrase catalytic" evidence="19">
    <location>
        <begin position="1214"/>
        <end position="1373"/>
    </location>
</feature>
<dbReference type="EMBL" id="FQNC01000061">
    <property type="protein sequence ID" value="SGY91603.1"/>
    <property type="molecule type" value="Genomic_DNA"/>
</dbReference>
<dbReference type="CDD" id="cd01647">
    <property type="entry name" value="RT_LTR"/>
    <property type="match status" value="1"/>
</dbReference>
<dbReference type="Gene3D" id="3.10.20.370">
    <property type="match status" value="1"/>
</dbReference>
<dbReference type="GO" id="GO:0004519">
    <property type="term" value="F:endonuclease activity"/>
    <property type="evidence" value="ECO:0007669"/>
    <property type="project" value="UniProtKB-KW"/>
</dbReference>
<keyword evidence="12" id="KW-0229">DNA integration</keyword>
<evidence type="ECO:0000256" key="12">
    <source>
        <dbReference type="ARBA" id="ARBA00022908"/>
    </source>
</evidence>
<evidence type="ECO:0000256" key="13">
    <source>
        <dbReference type="ARBA" id="ARBA00022918"/>
    </source>
</evidence>
<evidence type="ECO:0000256" key="3">
    <source>
        <dbReference type="ARBA" id="ARBA00022679"/>
    </source>
</evidence>
<evidence type="ECO:0000256" key="16">
    <source>
        <dbReference type="ARBA" id="ARBA00023172"/>
    </source>
</evidence>
<dbReference type="Proteomes" id="UP000249464">
    <property type="component" value="Unassembled WGS sequence"/>
</dbReference>
<keyword evidence="13" id="KW-0695">RNA-directed DNA polymerase</keyword>
<dbReference type="Pfam" id="PF24626">
    <property type="entry name" value="SH3_Tf2-1"/>
    <property type="match status" value="1"/>
</dbReference>
<dbReference type="FunFam" id="3.30.420.10:FF:000032">
    <property type="entry name" value="Retrovirus-related Pol polyprotein from transposon 297-like Protein"/>
    <property type="match status" value="1"/>
</dbReference>
<dbReference type="Pfam" id="PF00665">
    <property type="entry name" value="rve"/>
    <property type="match status" value="1"/>
</dbReference>
<dbReference type="GO" id="GO:0003887">
    <property type="term" value="F:DNA-directed DNA polymerase activity"/>
    <property type="evidence" value="ECO:0007669"/>
    <property type="project" value="UniProtKB-KW"/>
</dbReference>
<evidence type="ECO:0000259" key="19">
    <source>
        <dbReference type="PROSITE" id="PS50994"/>
    </source>
</evidence>
<dbReference type="CDD" id="cd00024">
    <property type="entry name" value="CD_CSD"/>
    <property type="match status" value="1"/>
</dbReference>
<protein>
    <recommendedName>
        <fullName evidence="1">RNA-directed DNA polymerase</fullName>
        <ecNumber evidence="1">2.7.7.49</ecNumber>
    </recommendedName>
</protein>
<evidence type="ECO:0000256" key="17">
    <source>
        <dbReference type="SAM" id="MobiDB-lite"/>
    </source>
</evidence>
<dbReference type="PANTHER" id="PTHR37984:SF5">
    <property type="entry name" value="PROTEIN NYNRIN-LIKE"/>
    <property type="match status" value="1"/>
</dbReference>
<evidence type="ECO:0000313" key="21">
    <source>
        <dbReference type="Proteomes" id="UP000249464"/>
    </source>
</evidence>
<dbReference type="SMART" id="SM00298">
    <property type="entry name" value="CHROMO"/>
    <property type="match status" value="1"/>
</dbReference>
<dbReference type="Pfam" id="PF17921">
    <property type="entry name" value="Integrase_H2C2"/>
    <property type="match status" value="1"/>
</dbReference>
<keyword evidence="15" id="KW-0238">DNA-binding</keyword>
<evidence type="ECO:0000256" key="2">
    <source>
        <dbReference type="ARBA" id="ARBA00022670"/>
    </source>
</evidence>
<accession>A0A2X0MJ98</accession>
<keyword evidence="9" id="KW-0378">Hydrolase</keyword>
<keyword evidence="16" id="KW-0233">DNA recombination</keyword>
<reference evidence="20 21" key="1">
    <citation type="submission" date="2016-11" db="EMBL/GenBank/DDBJ databases">
        <authorList>
            <person name="Jaros S."/>
            <person name="Januszkiewicz K."/>
            <person name="Wedrychowicz H."/>
        </authorList>
    </citation>
    <scope>NUCLEOTIDE SEQUENCE [LARGE SCALE GENOMIC DNA]</scope>
</reference>
<evidence type="ECO:0000259" key="18">
    <source>
        <dbReference type="PROSITE" id="PS50013"/>
    </source>
</evidence>
<dbReference type="Pfam" id="PF00078">
    <property type="entry name" value="RVT_1"/>
    <property type="match status" value="1"/>
</dbReference>
<evidence type="ECO:0000256" key="9">
    <source>
        <dbReference type="ARBA" id="ARBA00022801"/>
    </source>
</evidence>
<dbReference type="GO" id="GO:0003677">
    <property type="term" value="F:DNA binding"/>
    <property type="evidence" value="ECO:0007669"/>
    <property type="project" value="UniProtKB-KW"/>
</dbReference>
<feature type="region of interest" description="Disordered" evidence="17">
    <location>
        <begin position="281"/>
        <end position="342"/>
    </location>
</feature>
<keyword evidence="7" id="KW-0064">Aspartyl protease</keyword>
<dbReference type="InterPro" id="IPR036397">
    <property type="entry name" value="RNaseH_sf"/>
</dbReference>
<keyword evidence="4" id="KW-0548">Nucleotidyltransferase</keyword>
<dbReference type="SUPFAM" id="SSF56672">
    <property type="entry name" value="DNA/RNA polymerases"/>
    <property type="match status" value="1"/>
</dbReference>
<dbReference type="PANTHER" id="PTHR37984">
    <property type="entry name" value="PROTEIN CBG26694"/>
    <property type="match status" value="1"/>
</dbReference>
<dbReference type="GO" id="GO:0005634">
    <property type="term" value="C:nucleus"/>
    <property type="evidence" value="ECO:0007669"/>
    <property type="project" value="UniProtKB-ARBA"/>
</dbReference>
<evidence type="ECO:0000256" key="15">
    <source>
        <dbReference type="ARBA" id="ARBA00023125"/>
    </source>
</evidence>
<organism evidence="20 21">
    <name type="scientific">Microbotryum silenes-dioicae</name>
    <dbReference type="NCBI Taxonomy" id="796604"/>
    <lineage>
        <taxon>Eukaryota</taxon>
        <taxon>Fungi</taxon>
        <taxon>Dikarya</taxon>
        <taxon>Basidiomycota</taxon>
        <taxon>Pucciniomycotina</taxon>
        <taxon>Microbotryomycetes</taxon>
        <taxon>Microbotryales</taxon>
        <taxon>Microbotryaceae</taxon>
        <taxon>Microbotryum</taxon>
    </lineage>
</organism>
<dbReference type="EC" id="2.7.7.49" evidence="1"/>
<evidence type="ECO:0000256" key="10">
    <source>
        <dbReference type="ARBA" id="ARBA00022842"/>
    </source>
</evidence>
<dbReference type="FunFam" id="3.30.70.270:FF:000020">
    <property type="entry name" value="Transposon Tf2-6 polyprotein-like Protein"/>
    <property type="match status" value="1"/>
</dbReference>
<evidence type="ECO:0000256" key="1">
    <source>
        <dbReference type="ARBA" id="ARBA00012493"/>
    </source>
</evidence>
<dbReference type="SUPFAM" id="SSF53098">
    <property type="entry name" value="Ribonuclease H-like"/>
    <property type="match status" value="1"/>
</dbReference>
<evidence type="ECO:0000256" key="14">
    <source>
        <dbReference type="ARBA" id="ARBA00022932"/>
    </source>
</evidence>
<dbReference type="InterPro" id="IPR043128">
    <property type="entry name" value="Rev_trsase/Diguanyl_cyclase"/>
</dbReference>
<evidence type="ECO:0000256" key="6">
    <source>
        <dbReference type="ARBA" id="ARBA00022723"/>
    </source>
</evidence>
<keyword evidence="6" id="KW-0479">Metal-binding</keyword>
<dbReference type="FunFam" id="3.10.20.370:FF:000003">
    <property type="entry name" value="Transposon Tf2-6 polyprotein"/>
    <property type="match status" value="1"/>
</dbReference>
<dbReference type="GO" id="GO:0003964">
    <property type="term" value="F:RNA-directed DNA polymerase activity"/>
    <property type="evidence" value="ECO:0007669"/>
    <property type="project" value="UniProtKB-KW"/>
</dbReference>
<dbReference type="InterPro" id="IPR032549">
    <property type="entry name" value="DUF4939"/>
</dbReference>
<dbReference type="InterPro" id="IPR041373">
    <property type="entry name" value="RT_RNaseH"/>
</dbReference>
<evidence type="ECO:0000313" key="20">
    <source>
        <dbReference type="EMBL" id="SGY91603.1"/>
    </source>
</evidence>
<sequence length="1613" mass="180900">MIINQALLRDPQPQHYYVILVPRLLKLVTSSPTPLDSSFPVLPTSVTMSSNPISIEELQAALAARDAALASRKAEIASLHAEGHALQQTYQAVLDNFNIVKKLTDTLQHTPKPKSPLEKPPAYDGKDKTAYSTFVSQCKFYIYGNPALFTTDEAKIAFMISLLRNSAYKVFKPYIKLANEKRPHFLKDFPAFLEQAQLYLGDLDCEHTITNKLRALTQTGSAAAYASTFFQLSAFLAWNDPTLQAQYYAGLKPNVRNMLNLQDDPTSVADLSAKAIKADNRLHQSRQEAKATAKPHSQHSQQRGNSASPPTRVTMNGTTQGPTPMDVDATTTRRVPLTPQERKQRLKNNLCLYCGEGGHQHFEKLERPLPSCTHEDITHAHGIARSPPSPVYITLASTLDTQPFDHLVLPLDFCLEPPISGSTLIDSGATSLFIDDSFVSRHGLVRRPHSTPIPLLSGVEYPLFVIDGRPIASGHVTHFVCLTITLGGHSQVIQANVTQLGTYPLVLGTPWLRLFNPSINWADNTLTFLCSQCTLGHPTSVDVSLQGLPLVHSAPDLALDVTLVSSDAFDQSLVDEPYLGPINRDPAHSYLLSTSEEASPSVFPVGPPDSAKYLDDLRSALPSEYHHLLQAFSKAQANTLPPHRPFDLAIKIEDGKQPPFGPLYPLSEKELQALSTWIDENLSKGFIRPSTSPAGAPILFVRKKDGSLRLCVDYRGLNAALDQLCLAKIFTKLNLRSGYNLVRIKGGDKWKTAFRTRYGHFECLLMPFGLTNAPAAFQHLMNSIFRNLLDVTVLVYLDDILIFSDLPSDHVVHVQEVLRRLIDNRLYCNPKKCEFHQTSTEYLGFIILPDGVSMSPSKVDSITSWPTPTTLKELQQFLGFANFYRRFIQGYSRIISPLTCLLKKGAVFDFDSLALAAFNRLKSLFASDIVLRHYDPSLPCVIESDASDYAISAILSQSVDSQLRPVAFFSRKMTPAEQNYKIHDKELLAIVACMRLWRHYLEGVHHPITILTDHNALHYFQTTKVLTRRQARWSETVNHLNYIIKYRPGAQNNKADALSRRPDFAAGGKACEQPGVVLLRPSSISATFSPSSEIADLIKSRLLHDPASLRVINNLNRDASLHPDFALQDGFLLQHHKIYVPDFELLKVKLLHQVHDSPPSGHFGQAKSFELLDRNFVWPGMRAFVNDYVCSCDSCQRNKPSHHRKHGPLHSLPVPTKPWSLLSMDHIVDLPPSSGFDSVLIVVDRLTKEAHFIPAQKSDTSKTLASQFKTQIFRLHGLPGDIVSDRGTTFTSSWWTEFLKMLDIRPNLSTAFHPESDGQTERTNQILEHYLRHFCDYRQDNWHDLLPLAEFSYNDSFHSSIGMTPFFASRGYHPRLEVTLQETPVPDVRQHLAGLCNAQQLAQDQICCSQESHACYANLCRAPTPPFVLGQKVMLNRRNIRTTRPSSKLDSNKLGPFVIKCIINPVAYELDLPSTMRIHPVFHVLLLEPYRPNTLPSRQQPVPPPPNLIDGQEAFVVKRILDSRVRHGSLQYFVNWTGYGPQDREWVDASDFDDDDALVLDFHRSKPRKPGADRIQHLAELDALLRDPQPQHYYVILVPRLLKLVTSSPTPLV</sequence>
<dbReference type="CDD" id="cd00303">
    <property type="entry name" value="retropepsin_like"/>
    <property type="match status" value="1"/>
</dbReference>
<dbReference type="InterPro" id="IPR056924">
    <property type="entry name" value="SH3_Tf2-1"/>
</dbReference>
<keyword evidence="8" id="KW-0255">Endonuclease</keyword>
<evidence type="ECO:0000256" key="5">
    <source>
        <dbReference type="ARBA" id="ARBA00022722"/>
    </source>
</evidence>
<dbReference type="InterPro" id="IPR001584">
    <property type="entry name" value="Integrase_cat-core"/>
</dbReference>
<dbReference type="Pfam" id="PF00385">
    <property type="entry name" value="Chromo"/>
    <property type="match status" value="1"/>
</dbReference>
<dbReference type="GO" id="GO:0046872">
    <property type="term" value="F:metal ion binding"/>
    <property type="evidence" value="ECO:0007669"/>
    <property type="project" value="UniProtKB-KW"/>
</dbReference>
<dbReference type="Gene3D" id="3.30.70.270">
    <property type="match status" value="2"/>
</dbReference>
<keyword evidence="5" id="KW-0540">Nuclease</keyword>
<dbReference type="GO" id="GO:0003723">
    <property type="term" value="F:RNA binding"/>
    <property type="evidence" value="ECO:0007669"/>
    <property type="project" value="UniProtKB-KW"/>
</dbReference>
<name>A0A2X0MJ98_9BASI</name>
<dbReference type="CDD" id="cd09274">
    <property type="entry name" value="RNase_HI_RT_Ty3"/>
    <property type="match status" value="1"/>
</dbReference>
<evidence type="ECO:0000256" key="7">
    <source>
        <dbReference type="ARBA" id="ARBA00022750"/>
    </source>
</evidence>
<dbReference type="Gene3D" id="3.30.420.10">
    <property type="entry name" value="Ribonuclease H-like superfamily/Ribonuclease H"/>
    <property type="match status" value="1"/>
</dbReference>
<evidence type="ECO:0000256" key="11">
    <source>
        <dbReference type="ARBA" id="ARBA00022884"/>
    </source>
</evidence>
<evidence type="ECO:0000256" key="8">
    <source>
        <dbReference type="ARBA" id="ARBA00022759"/>
    </source>
</evidence>
<dbReference type="GO" id="GO:0006338">
    <property type="term" value="P:chromatin remodeling"/>
    <property type="evidence" value="ECO:0007669"/>
    <property type="project" value="UniProtKB-ARBA"/>
</dbReference>
<gene>
    <name evidence="20" type="primary">BQ5605_C038g11684</name>
    <name evidence="20" type="ORF">BQ5605_C038G11684</name>
</gene>
<dbReference type="GO" id="GO:0006310">
    <property type="term" value="P:DNA recombination"/>
    <property type="evidence" value="ECO:0007669"/>
    <property type="project" value="UniProtKB-KW"/>
</dbReference>
<dbReference type="InterPro" id="IPR023780">
    <property type="entry name" value="Chromo_domain"/>
</dbReference>
<dbReference type="Pfam" id="PF17917">
    <property type="entry name" value="RT_RNaseH"/>
    <property type="match status" value="1"/>
</dbReference>